<dbReference type="Proteomes" id="UP000295142">
    <property type="component" value="Unassembled WGS sequence"/>
</dbReference>
<dbReference type="OrthoDB" id="7864872at2"/>
<sequence>MEQQRHLLPDASVCPPIAPSLALLVGFQRNEHPELCMPFSGARCETLPYALLHAALACAPWAEYVVSPLVSDQFDALDLAAQLSLAGYRGRYVVVTPPLPAPNVIRQELEQLCPGLKVELIPRARI</sequence>
<keyword evidence="2" id="KW-1185">Reference proteome</keyword>
<reference evidence="1 2" key="1">
    <citation type="submission" date="2019-03" db="EMBL/GenBank/DDBJ databases">
        <title>Genomic Encyclopedia of Type Strains, Phase IV (KMG-IV): sequencing the most valuable type-strain genomes for metagenomic binning, comparative biology and taxonomic classification.</title>
        <authorList>
            <person name="Goeker M."/>
        </authorList>
    </citation>
    <scope>NUCLEOTIDE SEQUENCE [LARGE SCALE GENOMIC DNA]</scope>
    <source>
        <strain evidence="1 2">DSM 4868</strain>
    </source>
</reference>
<evidence type="ECO:0000313" key="2">
    <source>
        <dbReference type="Proteomes" id="UP000295142"/>
    </source>
</evidence>
<dbReference type="AlphaFoldDB" id="A0A4R2KAF4"/>
<proteinExistence type="predicted"/>
<gene>
    <name evidence="1" type="ORF">EV655_11319</name>
</gene>
<dbReference type="RefSeq" id="WP_132546111.1">
    <property type="nucleotide sequence ID" value="NZ_SLWW01000013.1"/>
</dbReference>
<name>A0A4R2KAF4_9RHOB</name>
<comment type="caution">
    <text evidence="1">The sequence shown here is derived from an EMBL/GenBank/DDBJ whole genome shotgun (WGS) entry which is preliminary data.</text>
</comment>
<accession>A0A4R2KAF4</accession>
<protein>
    <submittedName>
        <fullName evidence="1">Uncharacterized protein</fullName>
    </submittedName>
</protein>
<dbReference type="EMBL" id="SLWW01000013">
    <property type="protein sequence ID" value="TCO69734.1"/>
    <property type="molecule type" value="Genomic_DNA"/>
</dbReference>
<evidence type="ECO:0000313" key="1">
    <source>
        <dbReference type="EMBL" id="TCO69734.1"/>
    </source>
</evidence>
<organism evidence="1 2">
    <name type="scientific">Rhodovulum euryhalinum</name>
    <dbReference type="NCBI Taxonomy" id="35805"/>
    <lineage>
        <taxon>Bacteria</taxon>
        <taxon>Pseudomonadati</taxon>
        <taxon>Pseudomonadota</taxon>
        <taxon>Alphaproteobacteria</taxon>
        <taxon>Rhodobacterales</taxon>
        <taxon>Paracoccaceae</taxon>
        <taxon>Rhodovulum</taxon>
    </lineage>
</organism>